<organism evidence="5 6">
    <name type="scientific">Paucimonas lemoignei</name>
    <name type="common">Pseudomonas lemoignei</name>
    <dbReference type="NCBI Taxonomy" id="29443"/>
    <lineage>
        <taxon>Bacteria</taxon>
        <taxon>Pseudomonadati</taxon>
        <taxon>Pseudomonadota</taxon>
        <taxon>Betaproteobacteria</taxon>
        <taxon>Burkholderiales</taxon>
        <taxon>Burkholderiaceae</taxon>
        <taxon>Paucimonas</taxon>
    </lineage>
</organism>
<dbReference type="GO" id="GO:0016746">
    <property type="term" value="F:acyltransferase activity"/>
    <property type="evidence" value="ECO:0007669"/>
    <property type="project" value="UniProtKB-KW"/>
</dbReference>
<evidence type="ECO:0000313" key="5">
    <source>
        <dbReference type="EMBL" id="TCS34718.1"/>
    </source>
</evidence>
<proteinExistence type="predicted"/>
<evidence type="ECO:0000256" key="2">
    <source>
        <dbReference type="ARBA" id="ARBA00023315"/>
    </source>
</evidence>
<keyword evidence="6" id="KW-1185">Reference proteome</keyword>
<dbReference type="Gene3D" id="3.40.50.1820">
    <property type="entry name" value="alpha/beta hydrolase"/>
    <property type="match status" value="1"/>
</dbReference>
<dbReference type="InterPro" id="IPR010941">
    <property type="entry name" value="PhaC_N"/>
</dbReference>
<dbReference type="RefSeq" id="WP_132259819.1">
    <property type="nucleotide sequence ID" value="NZ_SLZQ01000012.1"/>
</dbReference>
<feature type="domain" description="Poly-beta-hydroxybutyrate polymerase N-terminal" evidence="3">
    <location>
        <begin position="117"/>
        <end position="286"/>
    </location>
</feature>
<dbReference type="AlphaFoldDB" id="A0A4R3HQI3"/>
<dbReference type="InterPro" id="IPR022211">
    <property type="entry name" value="PHBC_N"/>
</dbReference>
<evidence type="ECO:0000259" key="4">
    <source>
        <dbReference type="Pfam" id="PF12551"/>
    </source>
</evidence>
<evidence type="ECO:0000259" key="3">
    <source>
        <dbReference type="Pfam" id="PF07167"/>
    </source>
</evidence>
<dbReference type="InterPro" id="IPR029058">
    <property type="entry name" value="AB_hydrolase_fold"/>
</dbReference>
<dbReference type="Pfam" id="PF12551">
    <property type="entry name" value="PHBC_N"/>
    <property type="match status" value="1"/>
</dbReference>
<dbReference type="GO" id="GO:0042619">
    <property type="term" value="P:poly-hydroxybutyrate biosynthetic process"/>
    <property type="evidence" value="ECO:0007669"/>
    <property type="project" value="InterPro"/>
</dbReference>
<name>A0A4R3HQI3_PAULE</name>
<dbReference type="PANTHER" id="PTHR36837">
    <property type="entry name" value="POLY(3-HYDROXYALKANOATE) POLYMERASE SUBUNIT PHAC"/>
    <property type="match status" value="1"/>
</dbReference>
<dbReference type="Proteomes" id="UP000295382">
    <property type="component" value="Unassembled WGS sequence"/>
</dbReference>
<dbReference type="PANTHER" id="PTHR36837:SF5">
    <property type="entry name" value="POLY-3-HYDROXYBUTYRATE SYNTHASE"/>
    <property type="match status" value="1"/>
</dbReference>
<dbReference type="EMBL" id="SLZQ01000012">
    <property type="protein sequence ID" value="TCS34718.1"/>
    <property type="molecule type" value="Genomic_DNA"/>
</dbReference>
<protein>
    <submittedName>
        <fullName evidence="5">Polyhydroxyalkanoate synthase</fullName>
    </submittedName>
</protein>
<reference evidence="5 6" key="1">
    <citation type="submission" date="2019-03" db="EMBL/GenBank/DDBJ databases">
        <title>Genomic Encyclopedia of Type Strains, Phase IV (KMG-IV): sequencing the most valuable type-strain genomes for metagenomic binning, comparative biology and taxonomic classification.</title>
        <authorList>
            <person name="Goeker M."/>
        </authorList>
    </citation>
    <scope>NUCLEOTIDE SEQUENCE [LARGE SCALE GENOMIC DNA]</scope>
    <source>
        <strain evidence="5 6">DSM 7445</strain>
    </source>
</reference>
<evidence type="ECO:0000313" key="6">
    <source>
        <dbReference type="Proteomes" id="UP000295382"/>
    </source>
</evidence>
<dbReference type="InterPro" id="IPR051321">
    <property type="entry name" value="PHA/PHB_synthase"/>
</dbReference>
<sequence length="602" mass="69165">MDKPITAPAGAERMASPWLGTLHREYPFYHEPYNQAPSANLDRILKSWIGKLTANVSPMSIWMAYVDWLLHVQYSPSKQQELLTDAVRKIMRLSEYELEVAQDDPNAEITSVTPLPQDKRFADPAWRRWPFNVISQGFLMTQQWWHRATTDVSGMSLHHEEVINFIVRQILDMYSPSNFLLTNPVVLNETLHTGGKNLLAGMQNAAKDWEHAINDTHPQDRTEFKVGKNLAITPGKVVYRNRLIELIRYEPTTETVHEMPVLFVPAWIMKYYILDLSPKNSLVKYLVDQGYTVFMISWKNPQASDRDLSLEDYRRLGVMDALRVTIEETGAPHVNAVGYCLGGTLLSIAAACMARHNDRRLASMTLFAAQVDFKDPGELSLFIDESQITLLEAIMWDQGYLDTKQMAGAFQLLRSNDLIWSRRLNQYLLGRAEPYNDLMAWNVDATRMPFRMHSEYLRKLFLDNELAEGSYCIEDQPVALTDIRVPIFSVGTLADHVAPWRSTFKIHLLTDTEVTYLLTTGGHNAGVVSPPGHPRRSYQVATSQHHDPYVDPDIWQSRTQRHDGSWWPEWERWLRKQSGKRIEPPPFGQVLYNAPGKYVLQP</sequence>
<evidence type="ECO:0000256" key="1">
    <source>
        <dbReference type="ARBA" id="ARBA00022679"/>
    </source>
</evidence>
<dbReference type="SUPFAM" id="SSF53474">
    <property type="entry name" value="alpha/beta-Hydrolases"/>
    <property type="match status" value="1"/>
</dbReference>
<gene>
    <name evidence="5" type="ORF">EDC30_11250</name>
</gene>
<feature type="domain" description="Poly-beta-hydroxybutyrate polymerase N-terminal" evidence="4">
    <location>
        <begin position="37"/>
        <end position="78"/>
    </location>
</feature>
<comment type="caution">
    <text evidence="5">The sequence shown here is derived from an EMBL/GenBank/DDBJ whole genome shotgun (WGS) entry which is preliminary data.</text>
</comment>
<dbReference type="Pfam" id="PF07167">
    <property type="entry name" value="PhaC_N"/>
    <property type="match status" value="1"/>
</dbReference>
<keyword evidence="2" id="KW-0012">Acyltransferase</keyword>
<accession>A0A4R3HQI3</accession>
<dbReference type="OrthoDB" id="7208816at2"/>
<keyword evidence="1" id="KW-0808">Transferase</keyword>